<dbReference type="OrthoDB" id="6244967at2759"/>
<dbReference type="InterPro" id="IPR007110">
    <property type="entry name" value="Ig-like_dom"/>
</dbReference>
<dbReference type="GO" id="GO:0008046">
    <property type="term" value="F:axon guidance receptor activity"/>
    <property type="evidence" value="ECO:0007669"/>
    <property type="project" value="TreeGrafter"/>
</dbReference>
<feature type="transmembrane region" description="Helical" evidence="5">
    <location>
        <begin position="1235"/>
        <end position="1258"/>
    </location>
</feature>
<keyword evidence="2" id="KW-0677">Repeat</keyword>
<dbReference type="GO" id="GO:0007156">
    <property type="term" value="P:homophilic cell adhesion via plasma membrane adhesion molecules"/>
    <property type="evidence" value="ECO:0007669"/>
    <property type="project" value="TreeGrafter"/>
</dbReference>
<feature type="domain" description="Fibronectin type-III" evidence="7">
    <location>
        <begin position="1131"/>
        <end position="1224"/>
    </location>
</feature>
<dbReference type="InterPro" id="IPR036179">
    <property type="entry name" value="Ig-like_dom_sf"/>
</dbReference>
<feature type="transmembrane region" description="Helical" evidence="5">
    <location>
        <begin position="2593"/>
        <end position="2615"/>
    </location>
</feature>
<evidence type="ECO:0000256" key="4">
    <source>
        <dbReference type="SAM" id="MobiDB-lite"/>
    </source>
</evidence>
<dbReference type="SMART" id="SM00409">
    <property type="entry name" value="IG"/>
    <property type="match status" value="6"/>
</dbReference>
<evidence type="ECO:0000256" key="5">
    <source>
        <dbReference type="SAM" id="Phobius"/>
    </source>
</evidence>
<feature type="transmembrane region" description="Helical" evidence="5">
    <location>
        <begin position="2476"/>
        <end position="2495"/>
    </location>
</feature>
<feature type="domain" description="Fibronectin type-III" evidence="7">
    <location>
        <begin position="1032"/>
        <end position="1129"/>
    </location>
</feature>
<feature type="domain" description="Fibronectin type-III" evidence="7">
    <location>
        <begin position="573"/>
        <end position="673"/>
    </location>
</feature>
<feature type="transmembrane region" description="Helical" evidence="5">
    <location>
        <begin position="1953"/>
        <end position="1975"/>
    </location>
</feature>
<dbReference type="EMBL" id="SKCS01000393">
    <property type="protein sequence ID" value="TNN09600.1"/>
    <property type="molecule type" value="Genomic_DNA"/>
</dbReference>
<feature type="transmembrane region" description="Helical" evidence="5">
    <location>
        <begin position="1516"/>
        <end position="1540"/>
    </location>
</feature>
<dbReference type="SUPFAM" id="SSF48652">
    <property type="entry name" value="Tetraspanin"/>
    <property type="match status" value="1"/>
</dbReference>
<feature type="domain" description="Ig-like" evidence="6">
    <location>
        <begin position="1"/>
        <end position="81"/>
    </location>
</feature>
<dbReference type="InterPro" id="IPR008952">
    <property type="entry name" value="Tetraspanin_EC2_sf"/>
</dbReference>
<feature type="domain" description="Ig-like" evidence="6">
    <location>
        <begin position="474"/>
        <end position="566"/>
    </location>
</feature>
<dbReference type="SMART" id="SM00060">
    <property type="entry name" value="FN3"/>
    <property type="match status" value="4"/>
</dbReference>
<keyword evidence="5" id="KW-1133">Transmembrane helix</keyword>
<feature type="domain" description="Ig-like" evidence="6">
    <location>
        <begin position="107"/>
        <end position="189"/>
    </location>
</feature>
<feature type="transmembrane region" description="Helical" evidence="5">
    <location>
        <begin position="1475"/>
        <end position="1495"/>
    </location>
</feature>
<gene>
    <name evidence="8" type="ORF">EWB00_006149</name>
</gene>
<evidence type="ECO:0000256" key="1">
    <source>
        <dbReference type="ARBA" id="ARBA00022729"/>
    </source>
</evidence>
<dbReference type="InterPro" id="IPR003598">
    <property type="entry name" value="Ig_sub2"/>
</dbReference>
<dbReference type="Pfam" id="PF13927">
    <property type="entry name" value="Ig_3"/>
    <property type="match status" value="2"/>
</dbReference>
<dbReference type="SUPFAM" id="SSF49265">
    <property type="entry name" value="Fibronectin type III"/>
    <property type="match status" value="3"/>
</dbReference>
<dbReference type="InterPro" id="IPR013098">
    <property type="entry name" value="Ig_I-set"/>
</dbReference>
<dbReference type="SMART" id="SM00408">
    <property type="entry name" value="IGc2"/>
    <property type="match status" value="6"/>
</dbReference>
<feature type="domain" description="Ig-like" evidence="6">
    <location>
        <begin position="192"/>
        <end position="280"/>
    </location>
</feature>
<dbReference type="Pfam" id="PF00041">
    <property type="entry name" value="fn3"/>
    <property type="match status" value="2"/>
</dbReference>
<proteinExistence type="predicted"/>
<dbReference type="PROSITE" id="PS50835">
    <property type="entry name" value="IG_LIKE"/>
    <property type="match status" value="6"/>
</dbReference>
<dbReference type="InterPro" id="IPR050958">
    <property type="entry name" value="Cell_Adh-Cytoskel_Orgn"/>
</dbReference>
<dbReference type="InterPro" id="IPR003961">
    <property type="entry name" value="FN3_dom"/>
</dbReference>
<protein>
    <submittedName>
        <fullName evidence="8">Neuroglian</fullName>
    </submittedName>
</protein>
<keyword evidence="5" id="KW-0472">Membrane</keyword>
<name>A0A4Z2D0B3_SCHJA</name>
<keyword evidence="3" id="KW-1015">Disulfide bond</keyword>
<dbReference type="GO" id="GO:0050808">
    <property type="term" value="P:synapse organization"/>
    <property type="evidence" value="ECO:0007669"/>
    <property type="project" value="TreeGrafter"/>
</dbReference>
<dbReference type="InterPro" id="IPR003599">
    <property type="entry name" value="Ig_sub"/>
</dbReference>
<dbReference type="PANTHER" id="PTHR45080">
    <property type="entry name" value="CONTACTIN 5"/>
    <property type="match status" value="1"/>
</dbReference>
<sequence length="2635" mass="301488">MPPGDKVFIPGEAIRLPCVANGSPSPKYYWYKNGQHFNWAANTGRYTKWPDHGTLVIARPGTDDDGMYQCVAKNQFGTALSIIVNVKRAELGDFESTKEQKVNVQLGQSVRLPCQVPVGFPPPVVTWQTEKNAQIHYLKETNRRATDINGYLYIATVIPEDDDTLYTCVANNEVLRIQKSGPSFRLSVRGQPSTYTLRTDYRSPRTEDAAVGDIVQLRCIYSGSPEPQYTWFKNESEKITLPNVKVKNMGTMLEINPVTIESDGEYRCQGTNEVTKNTVNSQFTVHVRVRPKFVEKPEDITVPVNGSVTFRCTATGDPQPKIRWTINGEDPSSYLDGVRKVLHGNTMQLNNLTIKDSAVIQCNASNKFGYAFTNAYVNVMREAPYFMKPPESVVRAVDGSQVTLYCQTFSAPKAIISWTKDRRPINGGRYKILTTGDLFIESVAITDSGVYECTATNPFGSQKASGKLLVRRKTRIVLAPINTRVYENDVVKFVCTAETDPAEVSNLKITWYKDDNYIDPNLTPRIQQVWFDYALVLSGAQPRDTGQYRCNASNGLDYDTATAPLLVQGRPEQAINVQVNCVDFINEELALITWYPGSDNYAPIMEYIVEYSTQFERETWYPAEIFNLTGLVQSTSIKVVLRPNIQYQFRVRTRNRVGVSLPSQPTTRTCGIPGRVPSVNPKELYVFGTIGNNLVIRWTTLPFIEHNGNNLGYILTVQCLNCASVQPSAINTTVIGDWRTDRIVYTSFKAGVVVSEIESYKLFRVTIKSRNEKGVSTQAPTVALGYSSEAMTTVSPPAPTVLNASVQGVTLQLKVIEANQAADIKGFFRGYRIEWCDASLDEVKCSANTQFKDVIFRVPSTPVLYTNRRRRSVDAIKETFNHASTTEGDIFHAFESVLERYLPASKKAYYKWLMQSNVLDTSNPICESTPKRNISCPGAGLFPRAAQSPSVLGDAYSMLLARRPRQSLSSVRPSNDQSTYQEFEWGMNISYLLTGVPGATNIKLWVRILTNKYAGPISPIIQLTTPGGLSGPVSNLKADAISVNYVDVSWSTPAEPNGYISGYELEAMELNGLDIGYGFRYPPIKDNSSTSYRMSRLKGNTTYRITIWPITEAGLGVDNFIHIKTAPNDEVPSPPTFVITHVTETGFTIIYEPSHIGLPGTVFFVQYRQPGIVHWLESVRTFMNRTIIVDSLMSDTTYTVRMVATNGDVLSTASEDKVIHTLGGPSPGSLAGDSGIWFIIVCTLLLFFVALLILLILIRKRRLESVQKKANAPLMGSHQSLMSPEYAQPEDPDAQLLYNLPENNYPRFSESRHSLVHQMSRPTDLDRNESDDQWSPSESETIRNHRLRNRETDEYESEFERSPGPSDSEIAQDNYVRSRNIQQAPLLNTRTSSSRNFNIIRDNNNSSNHILIITEIMWRYNSCLLSILITFLILIHHILMLFNTQLNLPTNLITKELDLKLDIVHRLRSHLLREITLIICGSVVCTIYWMLILMIKLNFNDLNDSQLTINKYLVYFWYLFIIPYIVFSLLLSIYTMLILMDDIGFIKDDITNYINQIFDILNSRESTVSRKVQFLNHLESLQYDFSCCGANSYMNWLLNNHPLLISTSKRFYSLNDISKELLFAPWISSKSTEFLQFTCCDGNKTFYCSSELLYSNTEWKAKKTGLLVPIYSHDCVTSITSQITSELDSMSWIYSIASVGLHVFQILVNINTYVNVLENIPCKNKSLFPPKFIHNLRRFLKSSIQYSTSSFPDETRQIKRNDIPRTYRICSVLAKDVKALGKSEEEICQSGLTTNLIDIQGRENKFETNVDSLKLKSDKYSDDSRKHWDFKTTFKSYDTRQKCCFYGSIGYISNSQLLKICQSFHLYAEPSIKERNNLSEMVNYIEENENINRILKDSLKQSIYVTCLPKLNFRINKLKECSKFRYYLRKCLPLFEALLYTEDSEQENKEANFIYGSYLVFVLRSIIFIIFGYIASKIIMLVIRNIKFSNEKLMETEHSDIGYYEQDLWHKAKISNIEAVEKLSDTFLMTTLMISVLFSLRVRCLLLLIIPTFGLTVGHIFFVNQLIYILFTGPLTSMKNNMKILENDLICLGEVAHHIPEGFEKFNYNDHANYTATNIPTHFARFYNKSNYLSTILTMSELMNDAGKNLSEGVAEYMQSLPSLDKLVDNYKMLTSILEKSYPEIDFISKTFQNEAIKLSHEMNERFQKRNNEYYRNVKIQHSKQFDSNKINMSTVNNAMKNTQLEFTMLNYLLHKCIVIHERKFSICLNQSKMICQQLTENHKLHDVWLNNLCADYYQPNEFCELFAYMKNIKDKCVLDMKSFGLEFGFSNYLNELYKLLEVFNNTMKVEILLNESEINKQNIDWINVEKEINNVQYIDKTEEHIINTYLNTVILTTTLLRLIFILLIYMAHKYISKYLLNIHFNNLYCGKICELDGHHYLNEDRKTLFSPKSFEKLPVSLNHFDPIWFSIKQSVMNLLFVIIFGLIFMFVFYLDAQIFNVVSLLNDLLLSDTEFMYGISNSNQRVTMSSSEKRGNNTYIEDNFVNVTGNGTFKTMTTGMLQIIKQLNYKHLDYGIDHCVTHAYETSSEYKFHFYSTWLIFMVLAITSTAVLCLRQRIVAFFYPQKEKNCRAAL</sequence>
<reference evidence="8 9" key="1">
    <citation type="submission" date="2019-03" db="EMBL/GenBank/DDBJ databases">
        <title>An improved genome assembly of the fluke Schistosoma japonicum.</title>
        <authorList>
            <person name="Hu W."/>
            <person name="Luo F."/>
            <person name="Yin M."/>
            <person name="Mo X."/>
            <person name="Sun C."/>
            <person name="Wu Q."/>
            <person name="Zhu B."/>
            <person name="Xiang M."/>
            <person name="Wang J."/>
            <person name="Wang Y."/>
            <person name="Zhang T."/>
            <person name="Xu B."/>
            <person name="Zheng H."/>
            <person name="Feng Z."/>
        </authorList>
    </citation>
    <scope>NUCLEOTIDE SEQUENCE [LARGE SCALE GENOMIC DNA]</scope>
    <source>
        <strain evidence="8">HuSjv2</strain>
        <tissue evidence="8">Worms</tissue>
    </source>
</reference>
<comment type="caution">
    <text evidence="8">The sequence shown here is derived from an EMBL/GenBank/DDBJ whole genome shotgun (WGS) entry which is preliminary data.</text>
</comment>
<dbReference type="STRING" id="6182.A0A4Z2D0B3"/>
<dbReference type="CDD" id="cd00096">
    <property type="entry name" value="Ig"/>
    <property type="match status" value="1"/>
</dbReference>
<keyword evidence="5" id="KW-0812">Transmembrane</keyword>
<feature type="domain" description="Ig-like" evidence="6">
    <location>
        <begin position="291"/>
        <end position="378"/>
    </location>
</feature>
<keyword evidence="1" id="KW-0732">Signal</keyword>
<evidence type="ECO:0000256" key="2">
    <source>
        <dbReference type="ARBA" id="ARBA00022737"/>
    </source>
</evidence>
<evidence type="ECO:0000313" key="8">
    <source>
        <dbReference type="EMBL" id="TNN09600.1"/>
    </source>
</evidence>
<dbReference type="SUPFAM" id="SSF48726">
    <property type="entry name" value="Immunoglobulin"/>
    <property type="match status" value="6"/>
</dbReference>
<feature type="transmembrane region" description="Helical" evidence="5">
    <location>
        <begin position="1423"/>
        <end position="1442"/>
    </location>
</feature>
<evidence type="ECO:0000259" key="7">
    <source>
        <dbReference type="PROSITE" id="PS50853"/>
    </source>
</evidence>
<feature type="transmembrane region" description="Helical" evidence="5">
    <location>
        <begin position="2390"/>
        <end position="2412"/>
    </location>
</feature>
<feature type="region of interest" description="Disordered" evidence="4">
    <location>
        <begin position="1311"/>
        <end position="1371"/>
    </location>
</feature>
<dbReference type="Gene3D" id="2.60.40.10">
    <property type="entry name" value="Immunoglobulins"/>
    <property type="match status" value="10"/>
</dbReference>
<keyword evidence="9" id="KW-1185">Reference proteome</keyword>
<organism evidence="8 9">
    <name type="scientific">Schistosoma japonicum</name>
    <name type="common">Blood fluke</name>
    <dbReference type="NCBI Taxonomy" id="6182"/>
    <lineage>
        <taxon>Eukaryota</taxon>
        <taxon>Metazoa</taxon>
        <taxon>Spiralia</taxon>
        <taxon>Lophotrochozoa</taxon>
        <taxon>Platyhelminthes</taxon>
        <taxon>Trematoda</taxon>
        <taxon>Digenea</taxon>
        <taxon>Strigeidida</taxon>
        <taxon>Schistosomatoidea</taxon>
        <taxon>Schistosomatidae</taxon>
        <taxon>Schistosoma</taxon>
    </lineage>
</organism>
<evidence type="ECO:0000256" key="3">
    <source>
        <dbReference type="ARBA" id="ARBA00023157"/>
    </source>
</evidence>
<dbReference type="GO" id="GO:0043025">
    <property type="term" value="C:neuronal cell body"/>
    <property type="evidence" value="ECO:0007669"/>
    <property type="project" value="TreeGrafter"/>
</dbReference>
<evidence type="ECO:0000259" key="6">
    <source>
        <dbReference type="PROSITE" id="PS50835"/>
    </source>
</evidence>
<dbReference type="PROSITE" id="PS50853">
    <property type="entry name" value="FN3"/>
    <property type="match status" value="3"/>
</dbReference>
<dbReference type="GO" id="GO:0030424">
    <property type="term" value="C:axon"/>
    <property type="evidence" value="ECO:0007669"/>
    <property type="project" value="TreeGrafter"/>
</dbReference>
<evidence type="ECO:0000313" key="9">
    <source>
        <dbReference type="Proteomes" id="UP000311919"/>
    </source>
</evidence>
<dbReference type="InterPro" id="IPR036116">
    <property type="entry name" value="FN3_sf"/>
</dbReference>
<accession>A0A4Z2D0B3</accession>
<dbReference type="InterPro" id="IPR012858">
    <property type="entry name" value="DC_STAMP-like"/>
</dbReference>
<dbReference type="InterPro" id="IPR013783">
    <property type="entry name" value="Ig-like_fold"/>
</dbReference>
<feature type="transmembrane region" description="Helical" evidence="5">
    <location>
        <begin position="2045"/>
        <end position="2071"/>
    </location>
</feature>
<dbReference type="CDD" id="cd00063">
    <property type="entry name" value="FN3"/>
    <property type="match status" value="3"/>
</dbReference>
<dbReference type="PANTHER" id="PTHR45080:SF8">
    <property type="entry name" value="IG-LIKE DOMAIN-CONTAINING PROTEIN"/>
    <property type="match status" value="1"/>
</dbReference>
<dbReference type="Pfam" id="PF07679">
    <property type="entry name" value="I-set"/>
    <property type="match status" value="4"/>
</dbReference>
<feature type="domain" description="Ig-like" evidence="6">
    <location>
        <begin position="384"/>
        <end position="471"/>
    </location>
</feature>
<dbReference type="Pfam" id="PF07782">
    <property type="entry name" value="DC_STAMP"/>
    <property type="match status" value="1"/>
</dbReference>
<dbReference type="GO" id="GO:0005886">
    <property type="term" value="C:plasma membrane"/>
    <property type="evidence" value="ECO:0007669"/>
    <property type="project" value="TreeGrafter"/>
</dbReference>
<dbReference type="Proteomes" id="UP000311919">
    <property type="component" value="Unassembled WGS sequence"/>
</dbReference>